<dbReference type="PANTHER" id="PTHR42934">
    <property type="entry name" value="GLYCOLATE OXIDASE SUBUNIT GLCD"/>
    <property type="match status" value="1"/>
</dbReference>
<dbReference type="InterPro" id="IPR051914">
    <property type="entry name" value="FAD-linked_OxidoTrans_Type4"/>
</dbReference>
<sequence length="469" mass="50453">MTMTVPEEFLRGLEKLFPTGSRHTDPAECWAYGYDNSKRQALPDAVVFPRSHQDVVQLVKLCNRYRVPLTARGRGTGTTGATVPIAGGVVASLERMTRIIEISPDNRFAVVEPGVTNQALQDAVKPHGFFWPPDPTSAEFCSIGGNLAYNSAGPRAVKYGTPRENTLGLRAVTGAGEELRCGVYTTKGVVGYDLTRLIIGSEGTLAIITEATLKLTPLPSAKRTLRAIYMDVASAARAIARIMAQPVIPCVLEFIDGNAIALVRRHAAVDLPEDAAALLMIEVDGSPESLDAAVKSLRAAATLEGLVEFRAARTAAEVDALWSIRKALSPSLRKVAPKKLNEDVVVPVTELPALIAGLDDLSKKHAIPIVNFGHAGNGNIHVNLLFDPDRADENQRAHACLHEMFALVLKLRGTLSGEHGVGIEKRDYVSKELDRTSLALMHAIKRQFDPNGILNPGKSIPAEEPSPPA</sequence>
<dbReference type="EMBL" id="CP104311">
    <property type="protein sequence ID" value="WWF03257.1"/>
    <property type="molecule type" value="Genomic_DNA"/>
</dbReference>
<accession>A0ABZ2FAQ2</accession>
<dbReference type="InterPro" id="IPR016169">
    <property type="entry name" value="FAD-bd_PCMH_sub2"/>
</dbReference>
<dbReference type="PANTHER" id="PTHR42934:SF2">
    <property type="entry name" value="GLYCOLATE OXIDASE SUBUNIT GLCD"/>
    <property type="match status" value="1"/>
</dbReference>
<organism evidence="6 7">
    <name type="scientific">Methylococcus capsulatus</name>
    <dbReference type="NCBI Taxonomy" id="414"/>
    <lineage>
        <taxon>Bacteria</taxon>
        <taxon>Pseudomonadati</taxon>
        <taxon>Pseudomonadota</taxon>
        <taxon>Gammaproteobacteria</taxon>
        <taxon>Methylococcales</taxon>
        <taxon>Methylococcaceae</taxon>
        <taxon>Methylococcus</taxon>
    </lineage>
</organism>
<keyword evidence="7" id="KW-1185">Reference proteome</keyword>
<dbReference type="PROSITE" id="PS51387">
    <property type="entry name" value="FAD_PCMH"/>
    <property type="match status" value="1"/>
</dbReference>
<evidence type="ECO:0000256" key="2">
    <source>
        <dbReference type="ARBA" id="ARBA00022630"/>
    </source>
</evidence>
<proteinExistence type="predicted"/>
<dbReference type="RefSeq" id="WP_338457668.1">
    <property type="nucleotide sequence ID" value="NZ_CP104311.1"/>
</dbReference>
<evidence type="ECO:0000256" key="1">
    <source>
        <dbReference type="ARBA" id="ARBA00001974"/>
    </source>
</evidence>
<dbReference type="InterPro" id="IPR016164">
    <property type="entry name" value="FAD-linked_Oxase-like_C"/>
</dbReference>
<dbReference type="InterPro" id="IPR016171">
    <property type="entry name" value="Vanillyl_alc_oxidase_C-sub2"/>
</dbReference>
<dbReference type="SUPFAM" id="SSF56176">
    <property type="entry name" value="FAD-binding/transporter-associated domain-like"/>
    <property type="match status" value="1"/>
</dbReference>
<dbReference type="Pfam" id="PF01565">
    <property type="entry name" value="FAD_binding_4"/>
    <property type="match status" value="1"/>
</dbReference>
<evidence type="ECO:0000313" key="7">
    <source>
        <dbReference type="Proteomes" id="UP001359308"/>
    </source>
</evidence>
<evidence type="ECO:0000313" key="6">
    <source>
        <dbReference type="EMBL" id="WWF03257.1"/>
    </source>
</evidence>
<evidence type="ECO:0000256" key="3">
    <source>
        <dbReference type="ARBA" id="ARBA00022827"/>
    </source>
</evidence>
<gene>
    <name evidence="6" type="ORF">N4J17_06465</name>
</gene>
<dbReference type="Gene3D" id="3.30.70.2740">
    <property type="match status" value="1"/>
</dbReference>
<dbReference type="Gene3D" id="1.10.45.10">
    <property type="entry name" value="Vanillyl-alcohol Oxidase, Chain A, domain 4"/>
    <property type="match status" value="1"/>
</dbReference>
<evidence type="ECO:0000256" key="4">
    <source>
        <dbReference type="ARBA" id="ARBA00023002"/>
    </source>
</evidence>
<reference evidence="6 7" key="1">
    <citation type="submission" date="2022-09" db="EMBL/GenBank/DDBJ databases">
        <authorList>
            <person name="Giprobiosintez L."/>
        </authorList>
    </citation>
    <scope>NUCLEOTIDE SEQUENCE [LARGE SCALE GENOMIC DNA]</scope>
    <source>
        <strain evidence="7">VKPM-B-12549 (GBS-15)</strain>
    </source>
</reference>
<feature type="domain" description="FAD-binding PCMH-type" evidence="5">
    <location>
        <begin position="39"/>
        <end position="218"/>
    </location>
</feature>
<dbReference type="InterPro" id="IPR016166">
    <property type="entry name" value="FAD-bd_PCMH"/>
</dbReference>
<evidence type="ECO:0000259" key="5">
    <source>
        <dbReference type="PROSITE" id="PS51387"/>
    </source>
</evidence>
<dbReference type="InterPro" id="IPR006094">
    <property type="entry name" value="Oxid_FAD_bind_N"/>
</dbReference>
<dbReference type="InterPro" id="IPR004113">
    <property type="entry name" value="FAD-bd_oxidored_4_C"/>
</dbReference>
<dbReference type="Gene3D" id="3.30.465.10">
    <property type="match status" value="1"/>
</dbReference>
<protein>
    <submittedName>
        <fullName evidence="6">FAD-binding protein</fullName>
    </submittedName>
</protein>
<keyword evidence="3" id="KW-0274">FAD</keyword>
<dbReference type="SUPFAM" id="SSF55103">
    <property type="entry name" value="FAD-linked oxidases, C-terminal domain"/>
    <property type="match status" value="1"/>
</dbReference>
<keyword evidence="4" id="KW-0560">Oxidoreductase</keyword>
<comment type="cofactor">
    <cofactor evidence="1">
        <name>FAD</name>
        <dbReference type="ChEBI" id="CHEBI:57692"/>
    </cofactor>
</comment>
<dbReference type="InterPro" id="IPR036318">
    <property type="entry name" value="FAD-bd_PCMH-like_sf"/>
</dbReference>
<keyword evidence="2" id="KW-0285">Flavoprotein</keyword>
<name>A0ABZ2FAQ2_METCP</name>
<dbReference type="Pfam" id="PF02913">
    <property type="entry name" value="FAD-oxidase_C"/>
    <property type="match status" value="1"/>
</dbReference>
<dbReference type="Proteomes" id="UP001359308">
    <property type="component" value="Chromosome"/>
</dbReference>